<dbReference type="AlphaFoldDB" id="A0A506Y4T6"/>
<organism evidence="3 4">
    <name type="scientific">Schumannella soli</name>
    <dbReference type="NCBI Taxonomy" id="2590779"/>
    <lineage>
        <taxon>Bacteria</taxon>
        <taxon>Bacillati</taxon>
        <taxon>Actinomycetota</taxon>
        <taxon>Actinomycetes</taxon>
        <taxon>Micrococcales</taxon>
        <taxon>Microbacteriaceae</taxon>
        <taxon>Schumannella</taxon>
    </lineage>
</organism>
<feature type="compositionally biased region" description="Basic and acidic residues" evidence="1">
    <location>
        <begin position="151"/>
        <end position="160"/>
    </location>
</feature>
<keyword evidence="2" id="KW-0812">Transmembrane</keyword>
<evidence type="ECO:0000256" key="2">
    <source>
        <dbReference type="SAM" id="Phobius"/>
    </source>
</evidence>
<keyword evidence="2" id="KW-1133">Transmembrane helix</keyword>
<name>A0A506Y4T6_9MICO</name>
<feature type="region of interest" description="Disordered" evidence="1">
    <location>
        <begin position="112"/>
        <end position="160"/>
    </location>
</feature>
<dbReference type="Proteomes" id="UP000316252">
    <property type="component" value="Unassembled WGS sequence"/>
</dbReference>
<reference evidence="3 4" key="1">
    <citation type="submission" date="2019-06" db="EMBL/GenBank/DDBJ databases">
        <authorList>
            <person name="Li F."/>
        </authorList>
    </citation>
    <scope>NUCLEOTIDE SEQUENCE [LARGE SCALE GENOMIC DNA]</scope>
    <source>
        <strain evidence="3 4">10F1D-1</strain>
    </source>
</reference>
<comment type="caution">
    <text evidence="3">The sequence shown here is derived from an EMBL/GenBank/DDBJ whole genome shotgun (WGS) entry which is preliminary data.</text>
</comment>
<feature type="transmembrane region" description="Helical" evidence="2">
    <location>
        <begin position="35"/>
        <end position="53"/>
    </location>
</feature>
<keyword evidence="2" id="KW-0472">Membrane</keyword>
<dbReference type="RefSeq" id="WP_141162134.1">
    <property type="nucleotide sequence ID" value="NZ_VHQG01000001.1"/>
</dbReference>
<sequence>MSDPRDDSIPAEPVQPADPSQPAEQRVRIRRAPKLGVFMLVGAVLGALVSLILTSTQKADPAIGFAATAGYFAIYGVVGGVLIGALLGLIADRVSRRRAHYVVMEREVVEEPEYDAELEPAADDRTDERVAEFDDADAQPVDADDTAPEPDLEKPADDAR</sequence>
<evidence type="ECO:0000313" key="4">
    <source>
        <dbReference type="Proteomes" id="UP000316252"/>
    </source>
</evidence>
<evidence type="ECO:0000256" key="1">
    <source>
        <dbReference type="SAM" id="MobiDB-lite"/>
    </source>
</evidence>
<protein>
    <submittedName>
        <fullName evidence="3">MFS transporter</fullName>
    </submittedName>
</protein>
<feature type="region of interest" description="Disordered" evidence="1">
    <location>
        <begin position="1"/>
        <end position="25"/>
    </location>
</feature>
<feature type="compositionally biased region" description="Acidic residues" evidence="1">
    <location>
        <begin position="112"/>
        <end position="121"/>
    </location>
</feature>
<gene>
    <name evidence="3" type="ORF">FJ657_02755</name>
</gene>
<feature type="compositionally biased region" description="Basic and acidic residues" evidence="1">
    <location>
        <begin position="122"/>
        <end position="132"/>
    </location>
</feature>
<keyword evidence="4" id="KW-1185">Reference proteome</keyword>
<proteinExistence type="predicted"/>
<evidence type="ECO:0000313" key="3">
    <source>
        <dbReference type="EMBL" id="TPW77606.1"/>
    </source>
</evidence>
<accession>A0A506Y4T6</accession>
<dbReference type="EMBL" id="VHQG01000001">
    <property type="protein sequence ID" value="TPW77606.1"/>
    <property type="molecule type" value="Genomic_DNA"/>
</dbReference>
<feature type="compositionally biased region" description="Acidic residues" evidence="1">
    <location>
        <begin position="133"/>
        <end position="150"/>
    </location>
</feature>
<dbReference type="OrthoDB" id="5125407at2"/>
<feature type="transmembrane region" description="Helical" evidence="2">
    <location>
        <begin position="65"/>
        <end position="91"/>
    </location>
</feature>